<dbReference type="PROSITE" id="PS00463">
    <property type="entry name" value="ZN2_CY6_FUNGAL_1"/>
    <property type="match status" value="1"/>
</dbReference>
<dbReference type="InterPro" id="IPR001138">
    <property type="entry name" value="Zn2Cys6_DnaBD"/>
</dbReference>
<dbReference type="GO" id="GO:0000981">
    <property type="term" value="F:DNA-binding transcription factor activity, RNA polymerase II-specific"/>
    <property type="evidence" value="ECO:0007669"/>
    <property type="project" value="InterPro"/>
</dbReference>
<evidence type="ECO:0000256" key="1">
    <source>
        <dbReference type="ARBA" id="ARBA00022723"/>
    </source>
</evidence>
<evidence type="ECO:0000256" key="5">
    <source>
        <dbReference type="ARBA" id="ARBA00023163"/>
    </source>
</evidence>
<proteinExistence type="predicted"/>
<dbReference type="InterPro" id="IPR036864">
    <property type="entry name" value="Zn2-C6_fun-type_DNA-bd_sf"/>
</dbReference>
<dbReference type="EMBL" id="NIZV01000202">
    <property type="protein sequence ID" value="RSM00739.1"/>
    <property type="molecule type" value="Genomic_DNA"/>
</dbReference>
<organism evidence="8 9">
    <name type="scientific">Fusarium ambrosium</name>
    <dbReference type="NCBI Taxonomy" id="131363"/>
    <lineage>
        <taxon>Eukaryota</taxon>
        <taxon>Fungi</taxon>
        <taxon>Dikarya</taxon>
        <taxon>Ascomycota</taxon>
        <taxon>Pezizomycotina</taxon>
        <taxon>Sordariomycetes</taxon>
        <taxon>Hypocreomycetidae</taxon>
        <taxon>Hypocreales</taxon>
        <taxon>Nectriaceae</taxon>
        <taxon>Fusarium</taxon>
        <taxon>Fusarium solani species complex</taxon>
    </lineage>
</organism>
<accession>A0A428TFF7</accession>
<dbReference type="Proteomes" id="UP000288429">
    <property type="component" value="Unassembled WGS sequence"/>
</dbReference>
<dbReference type="Pfam" id="PF00172">
    <property type="entry name" value="Zn_clus"/>
    <property type="match status" value="1"/>
</dbReference>
<keyword evidence="6" id="KW-0539">Nucleus</keyword>
<dbReference type="SUPFAM" id="SSF57701">
    <property type="entry name" value="Zn2/Cys6 DNA-binding domain"/>
    <property type="match status" value="1"/>
</dbReference>
<keyword evidence="5" id="KW-0804">Transcription</keyword>
<protein>
    <recommendedName>
        <fullName evidence="7">Zn(2)-C6 fungal-type domain-containing protein</fullName>
    </recommendedName>
</protein>
<evidence type="ECO:0000259" key="7">
    <source>
        <dbReference type="PROSITE" id="PS50048"/>
    </source>
</evidence>
<comment type="caution">
    <text evidence="8">The sequence shown here is derived from an EMBL/GenBank/DDBJ whole genome shotgun (WGS) entry which is preliminary data.</text>
</comment>
<keyword evidence="9" id="KW-1185">Reference proteome</keyword>
<dbReference type="GO" id="GO:0008270">
    <property type="term" value="F:zinc ion binding"/>
    <property type="evidence" value="ECO:0007669"/>
    <property type="project" value="InterPro"/>
</dbReference>
<dbReference type="AlphaFoldDB" id="A0A428TFF7"/>
<evidence type="ECO:0000256" key="6">
    <source>
        <dbReference type="ARBA" id="ARBA00023242"/>
    </source>
</evidence>
<dbReference type="PANTHER" id="PTHR36206:SF16">
    <property type="entry name" value="TRANSCRIPTION FACTOR DOMAIN-CONTAINING PROTEIN-RELATED"/>
    <property type="match status" value="1"/>
</dbReference>
<evidence type="ECO:0000313" key="8">
    <source>
        <dbReference type="EMBL" id="RSM00739.1"/>
    </source>
</evidence>
<feature type="domain" description="Zn(2)-C6 fungal-type" evidence="7">
    <location>
        <begin position="88"/>
        <end position="116"/>
    </location>
</feature>
<dbReference type="GO" id="GO:0003677">
    <property type="term" value="F:DNA binding"/>
    <property type="evidence" value="ECO:0007669"/>
    <property type="project" value="UniProtKB-KW"/>
</dbReference>
<dbReference type="InterPro" id="IPR052360">
    <property type="entry name" value="Transcr_Regulatory_Proteins"/>
</dbReference>
<dbReference type="Gene3D" id="4.10.240.10">
    <property type="entry name" value="Zn(2)-C6 fungal-type DNA-binding domain"/>
    <property type="match status" value="1"/>
</dbReference>
<dbReference type="PROSITE" id="PS50048">
    <property type="entry name" value="ZN2_CY6_FUNGAL_2"/>
    <property type="match status" value="1"/>
</dbReference>
<keyword evidence="3" id="KW-0805">Transcription regulation</keyword>
<evidence type="ECO:0000313" key="9">
    <source>
        <dbReference type="Proteomes" id="UP000288429"/>
    </source>
</evidence>
<keyword evidence="2" id="KW-0862">Zinc</keyword>
<gene>
    <name evidence="8" type="ORF">CDV31_011664</name>
</gene>
<dbReference type="PANTHER" id="PTHR36206">
    <property type="entry name" value="ASPERCRYPTIN BIOSYNTHESIS CLUSTER-SPECIFIC TRANSCRIPTION REGULATOR ATNN-RELATED"/>
    <property type="match status" value="1"/>
</dbReference>
<evidence type="ECO:0000256" key="4">
    <source>
        <dbReference type="ARBA" id="ARBA00023125"/>
    </source>
</evidence>
<dbReference type="CDD" id="cd00067">
    <property type="entry name" value="GAL4"/>
    <property type="match status" value="1"/>
</dbReference>
<name>A0A428TFF7_9HYPO</name>
<dbReference type="Pfam" id="PF11951">
    <property type="entry name" value="Fungal_trans_2"/>
    <property type="match status" value="1"/>
</dbReference>
<evidence type="ECO:0000256" key="3">
    <source>
        <dbReference type="ARBA" id="ARBA00023015"/>
    </source>
</evidence>
<dbReference type="InterPro" id="IPR021858">
    <property type="entry name" value="Fun_TF"/>
</dbReference>
<evidence type="ECO:0000256" key="2">
    <source>
        <dbReference type="ARBA" id="ARBA00022833"/>
    </source>
</evidence>
<keyword evidence="4" id="KW-0238">DNA-binding</keyword>
<reference evidence="8 9" key="1">
    <citation type="submission" date="2017-06" db="EMBL/GenBank/DDBJ databases">
        <title>Cmopartive genomic analysis of Ambrosia Fusariam Clade fungi.</title>
        <authorList>
            <person name="Stajich J.E."/>
            <person name="Carrillo J."/>
            <person name="Kijimoto T."/>
            <person name="Eskalen A."/>
            <person name="O'Donnell K."/>
            <person name="Kasson M."/>
        </authorList>
    </citation>
    <scope>NUCLEOTIDE SEQUENCE [LARGE SCALE GENOMIC DNA]</scope>
    <source>
        <strain evidence="8 9">NRRL 20438</strain>
    </source>
</reference>
<keyword evidence="1" id="KW-0479">Metal-binding</keyword>
<sequence length="623" mass="69348">MPPDFSSTLIVARERHEPCFPRNVKWDLNQLPTNGLKTTAIELISSWTSPLHTNTKGQICPARTMDKALPGPPKTRCSSKTRIYSKSGCRTCKIRRLKCDKGRPGCRRCLSTGRVCDGYGVWGEGPAVTPGNLQKGTLHDLSTRSRVGPRSGLERESFDWFRYRASVKLCGVFSSRFWDTLVLQASMTVPAVLHALLALGSAHRLEVMRSCSQHETSSESCQQQERFTLEQYNKAIACLRPHFAKTDRDASSTRMVLITCVIFVCLELLQGRYVEGQTHLENGLNLLSQLQADLQPGRTQGRIVLGHPQESVSDSYLAEAFSRLYAQSSLFGRVPGGCCNSQSYAIATVIADSTIQAPPPLFNSMSQARQHLDVLFNAIHCLTVQCPRERMVRQAPIELLDTQSRILSGLRLWQDAYKISRLNLTPQLNFRDALSYPLLNVYHTMAVVMATTCLTPPDESIFQSFEDSFFSVVSASEDLLREAIAAIATEKAEGYCSGGFSFTADIGLIPPLYYTALKCRVPCLRRRAIGMLEAAMHKESIWDGAVAAQIAREVVRIEEEGAYLNSDGDTLPSDTQMALSGPYRVRQVSVDLSDRLAEKAILTCERRRSNGEWELMNKVMLLS</sequence>